<organism evidence="1">
    <name type="scientific">Trichuris suis</name>
    <name type="common">pig whipworm</name>
    <dbReference type="NCBI Taxonomy" id="68888"/>
    <lineage>
        <taxon>Eukaryota</taxon>
        <taxon>Metazoa</taxon>
        <taxon>Ecdysozoa</taxon>
        <taxon>Nematoda</taxon>
        <taxon>Enoplea</taxon>
        <taxon>Dorylaimia</taxon>
        <taxon>Trichinellida</taxon>
        <taxon>Trichuridae</taxon>
        <taxon>Trichuris</taxon>
    </lineage>
</organism>
<gene>
    <name evidence="1" type="ORF">M514_21630</name>
</gene>
<name>A0A085N9H0_9BILA</name>
<dbReference type="Proteomes" id="UP000030758">
    <property type="component" value="Unassembled WGS sequence"/>
</dbReference>
<reference evidence="1" key="1">
    <citation type="journal article" date="2014" name="Nat. Genet.">
        <title>Genome and transcriptome of the porcine whipworm Trichuris suis.</title>
        <authorList>
            <person name="Jex A.R."/>
            <person name="Nejsum P."/>
            <person name="Schwarz E.M."/>
            <person name="Hu L."/>
            <person name="Young N.D."/>
            <person name="Hall R.S."/>
            <person name="Korhonen P.K."/>
            <person name="Liao S."/>
            <person name="Thamsborg S."/>
            <person name="Xia J."/>
            <person name="Xu P."/>
            <person name="Wang S."/>
            <person name="Scheerlinck J.P."/>
            <person name="Hofmann A."/>
            <person name="Sternberg P.W."/>
            <person name="Wang J."/>
            <person name="Gasser R.B."/>
        </authorList>
    </citation>
    <scope>NUCLEOTIDE SEQUENCE [LARGE SCALE GENOMIC DNA]</scope>
    <source>
        <strain evidence="1">DCEP-RM93F</strain>
    </source>
</reference>
<dbReference type="EMBL" id="KL367527">
    <property type="protein sequence ID" value="KFD66116.1"/>
    <property type="molecule type" value="Genomic_DNA"/>
</dbReference>
<evidence type="ECO:0000313" key="1">
    <source>
        <dbReference type="EMBL" id="KFD66116.1"/>
    </source>
</evidence>
<protein>
    <submittedName>
        <fullName evidence="1">Uncharacterized protein</fullName>
    </submittedName>
</protein>
<proteinExistence type="predicted"/>
<accession>A0A085N9H0</accession>
<dbReference type="AlphaFoldDB" id="A0A085N9H0"/>
<sequence length="109" mass="12014">MLLAWFEGDPLVQFAYLAQRLQMSTYCLLAKAIIAISACNWIGSDSSSSFNAWSSKFEGRLVRGESSKLSQPLVNFLNQYPAVDLKTLPGPNAALVLETASLTDRRDLN</sequence>